<proteinExistence type="predicted"/>
<evidence type="ECO:0000313" key="1">
    <source>
        <dbReference type="EMBL" id="KDQ10923.1"/>
    </source>
</evidence>
<dbReference type="InParanoid" id="A0A067M583"/>
<gene>
    <name evidence="1" type="ORF">BOTBODRAFT_177807</name>
</gene>
<dbReference type="OrthoDB" id="273452at2759"/>
<dbReference type="Proteomes" id="UP000027195">
    <property type="component" value="Unassembled WGS sequence"/>
</dbReference>
<evidence type="ECO:0000313" key="2">
    <source>
        <dbReference type="Proteomes" id="UP000027195"/>
    </source>
</evidence>
<accession>A0A067M583</accession>
<dbReference type="HOGENOM" id="CLU_1277448_0_0_1"/>
<protein>
    <submittedName>
        <fullName evidence="1">Uncharacterized protein</fullName>
    </submittedName>
</protein>
<organism evidence="1 2">
    <name type="scientific">Botryobasidium botryosum (strain FD-172 SS1)</name>
    <dbReference type="NCBI Taxonomy" id="930990"/>
    <lineage>
        <taxon>Eukaryota</taxon>
        <taxon>Fungi</taxon>
        <taxon>Dikarya</taxon>
        <taxon>Basidiomycota</taxon>
        <taxon>Agaricomycotina</taxon>
        <taxon>Agaricomycetes</taxon>
        <taxon>Cantharellales</taxon>
        <taxon>Botryobasidiaceae</taxon>
        <taxon>Botryobasidium</taxon>
    </lineage>
</organism>
<reference evidence="2" key="1">
    <citation type="journal article" date="2014" name="Proc. Natl. Acad. Sci. U.S.A.">
        <title>Extensive sampling of basidiomycete genomes demonstrates inadequacy of the white-rot/brown-rot paradigm for wood decay fungi.</title>
        <authorList>
            <person name="Riley R."/>
            <person name="Salamov A.A."/>
            <person name="Brown D.W."/>
            <person name="Nagy L.G."/>
            <person name="Floudas D."/>
            <person name="Held B.W."/>
            <person name="Levasseur A."/>
            <person name="Lombard V."/>
            <person name="Morin E."/>
            <person name="Otillar R."/>
            <person name="Lindquist E.A."/>
            <person name="Sun H."/>
            <person name="LaButti K.M."/>
            <person name="Schmutz J."/>
            <person name="Jabbour D."/>
            <person name="Luo H."/>
            <person name="Baker S.E."/>
            <person name="Pisabarro A.G."/>
            <person name="Walton J.D."/>
            <person name="Blanchette R.A."/>
            <person name="Henrissat B."/>
            <person name="Martin F."/>
            <person name="Cullen D."/>
            <person name="Hibbett D.S."/>
            <person name="Grigoriev I.V."/>
        </authorList>
    </citation>
    <scope>NUCLEOTIDE SEQUENCE [LARGE SCALE GENOMIC DNA]</scope>
    <source>
        <strain evidence="2">FD-172 SS1</strain>
    </source>
</reference>
<dbReference type="EMBL" id="KL198063">
    <property type="protein sequence ID" value="KDQ10923.1"/>
    <property type="molecule type" value="Genomic_DNA"/>
</dbReference>
<dbReference type="AlphaFoldDB" id="A0A067M583"/>
<name>A0A067M583_BOTB1</name>
<keyword evidence="2" id="KW-1185">Reference proteome</keyword>
<sequence length="216" mass="24567">MSDKTSVFYEVPTLFPQLIIYANAVNDISVPYVTSAIELWDNFATYETNGIDIKLDAEYGPLIVFRGIRYPTTTAPTATSLLKRLFPLNISRASRKRVQLLESDKSWSANWLSAIFHELEREVGDAVSEFIDYPDDGNPTAPTPAPLEDMSQLIILQAQREIVAPLNALPNLRERLAFIHPVRSSHATIICRDEKQFESHKIGRGMLRCWKDNFRL</sequence>